<dbReference type="GO" id="GO:0005525">
    <property type="term" value="F:GTP binding"/>
    <property type="evidence" value="ECO:0007669"/>
    <property type="project" value="UniProtKB-KW"/>
</dbReference>
<sequence length="371" mass="41971">MGQAESKEVIADGKFEKLKQIATRQGPAAVLKYLKDNVNQWKEEKVLFAVTGSGNTTKEPTAYQNPQNKRIVFYDLPGIGTMEFPKATYAEKMELERYDYFFIFFDKVVSEDDYFLVCMLINMKKSFCLYLVRSKIDEDLRNAEDDGKREEEVIPGIREKINEQISRYEHLKNSDAIFLISSKKKDMGDWKNLLHHIEKCLPPPKFETFMKRIKLATLASACIAAAPVPGLDVVANIALLVEEVVHYINVFGLSKERLEALDGLDRKKLNCASFHIQDLPEMGKAESKELTKDDEYAELRVIAEKQGPSAVSKYLQEHISQCKNEKVAFAITGRTATGKSTFINKMNNVNPGDIGFAKSGSGNTTKNQQRT</sequence>
<proteinExistence type="inferred from homology"/>
<dbReference type="SUPFAM" id="SSF52540">
    <property type="entry name" value="P-loop containing nucleoside triphosphate hydrolases"/>
    <property type="match status" value="2"/>
</dbReference>
<dbReference type="GO" id="GO:0016787">
    <property type="term" value="F:hydrolase activity"/>
    <property type="evidence" value="ECO:0007669"/>
    <property type="project" value="UniProtKB-KW"/>
</dbReference>
<dbReference type="AlphaFoldDB" id="A0A8S3RYQ3"/>
<evidence type="ECO:0000256" key="1">
    <source>
        <dbReference type="ARBA" id="ARBA00005429"/>
    </source>
</evidence>
<keyword evidence="3" id="KW-0378">Hydrolase</keyword>
<keyword evidence="2" id="KW-0547">Nucleotide-binding</keyword>
<organism evidence="6 7">
    <name type="scientific">Mytilus edulis</name>
    <name type="common">Blue mussel</name>
    <dbReference type="NCBI Taxonomy" id="6550"/>
    <lineage>
        <taxon>Eukaryota</taxon>
        <taxon>Metazoa</taxon>
        <taxon>Spiralia</taxon>
        <taxon>Lophotrochozoa</taxon>
        <taxon>Mollusca</taxon>
        <taxon>Bivalvia</taxon>
        <taxon>Autobranchia</taxon>
        <taxon>Pteriomorphia</taxon>
        <taxon>Mytilida</taxon>
        <taxon>Mytiloidea</taxon>
        <taxon>Mytilidae</taxon>
        <taxon>Mytilinae</taxon>
        <taxon>Mytilus</taxon>
    </lineage>
</organism>
<dbReference type="Gene3D" id="3.40.50.300">
    <property type="entry name" value="P-loop containing nucleotide triphosphate hydrolases"/>
    <property type="match status" value="2"/>
</dbReference>
<dbReference type="PANTHER" id="PTHR32341">
    <property type="entry name" value="INTERFERON-INDUCIBLE GTPASE"/>
    <property type="match status" value="1"/>
</dbReference>
<evidence type="ECO:0000256" key="3">
    <source>
        <dbReference type="ARBA" id="ARBA00022801"/>
    </source>
</evidence>
<evidence type="ECO:0000259" key="5">
    <source>
        <dbReference type="PROSITE" id="PS51716"/>
    </source>
</evidence>
<dbReference type="OrthoDB" id="6105296at2759"/>
<feature type="domain" description="IRG-type G" evidence="5">
    <location>
        <begin position="1"/>
        <end position="200"/>
    </location>
</feature>
<keyword evidence="4" id="KW-0342">GTP-binding</keyword>
<gene>
    <name evidence="6" type="ORF">MEDL_25875</name>
</gene>
<reference evidence="6" key="1">
    <citation type="submission" date="2021-03" db="EMBL/GenBank/DDBJ databases">
        <authorList>
            <person name="Bekaert M."/>
        </authorList>
    </citation>
    <scope>NUCLEOTIDE SEQUENCE</scope>
</reference>
<evidence type="ECO:0000313" key="7">
    <source>
        <dbReference type="Proteomes" id="UP000683360"/>
    </source>
</evidence>
<evidence type="ECO:0000256" key="2">
    <source>
        <dbReference type="ARBA" id="ARBA00022741"/>
    </source>
</evidence>
<keyword evidence="7" id="KW-1185">Reference proteome</keyword>
<protein>
    <recommendedName>
        <fullName evidence="5">IRG-type G domain-containing protein</fullName>
    </recommendedName>
</protein>
<evidence type="ECO:0000313" key="6">
    <source>
        <dbReference type="EMBL" id="CAG2211859.1"/>
    </source>
</evidence>
<dbReference type="Pfam" id="PF05049">
    <property type="entry name" value="IIGP"/>
    <property type="match status" value="1"/>
</dbReference>
<dbReference type="Proteomes" id="UP000683360">
    <property type="component" value="Unassembled WGS sequence"/>
</dbReference>
<dbReference type="EMBL" id="CAJPWZ010001279">
    <property type="protein sequence ID" value="CAG2211859.1"/>
    <property type="molecule type" value="Genomic_DNA"/>
</dbReference>
<dbReference type="InterPro" id="IPR051515">
    <property type="entry name" value="IRG"/>
</dbReference>
<dbReference type="GO" id="GO:0016020">
    <property type="term" value="C:membrane"/>
    <property type="evidence" value="ECO:0007669"/>
    <property type="project" value="InterPro"/>
</dbReference>
<dbReference type="InterPro" id="IPR007743">
    <property type="entry name" value="Immunity-related_GTPase-like"/>
</dbReference>
<accession>A0A8S3RYQ3</accession>
<comment type="caution">
    <text evidence="6">The sequence shown here is derived from an EMBL/GenBank/DDBJ whole genome shotgun (WGS) entry which is preliminary data.</text>
</comment>
<dbReference type="InterPro" id="IPR027417">
    <property type="entry name" value="P-loop_NTPase"/>
</dbReference>
<evidence type="ECO:0000256" key="4">
    <source>
        <dbReference type="ARBA" id="ARBA00023134"/>
    </source>
</evidence>
<name>A0A8S3RYQ3_MYTED</name>
<dbReference type="PANTHER" id="PTHR32341:SF10">
    <property type="entry name" value="INTERFERON-INDUCIBLE GTPASE 5"/>
    <property type="match status" value="1"/>
</dbReference>
<comment type="similarity">
    <text evidence="1">Belongs to the TRAFAC class dynamin-like GTPase superfamily. IRG family.</text>
</comment>
<dbReference type="PROSITE" id="PS51716">
    <property type="entry name" value="G_IRG"/>
    <property type="match status" value="1"/>
</dbReference>
<dbReference type="InterPro" id="IPR030385">
    <property type="entry name" value="G_IRG_dom"/>
</dbReference>